<feature type="binding site" evidence="4">
    <location>
        <position position="4"/>
    </location>
    <ligand>
        <name>a divalent metal cation</name>
        <dbReference type="ChEBI" id="CHEBI:60240"/>
        <label>1</label>
    </ligand>
</feature>
<evidence type="ECO:0000256" key="1">
    <source>
        <dbReference type="ARBA" id="ARBA00009275"/>
    </source>
</evidence>
<dbReference type="AlphaFoldDB" id="F5Z703"/>
<feature type="binding site" evidence="4">
    <location>
        <position position="193"/>
    </location>
    <ligand>
        <name>a divalent metal cation</name>
        <dbReference type="ChEBI" id="CHEBI:60240"/>
        <label>1</label>
    </ligand>
</feature>
<keyword evidence="6" id="KW-1185">Reference proteome</keyword>
<organism evidence="5 6">
    <name type="scientific">Alteromonas naphthalenivorans</name>
    <dbReference type="NCBI Taxonomy" id="715451"/>
    <lineage>
        <taxon>Bacteria</taxon>
        <taxon>Pseudomonadati</taxon>
        <taxon>Pseudomonadota</taxon>
        <taxon>Gammaproteobacteria</taxon>
        <taxon>Alteromonadales</taxon>
        <taxon>Alteromonadaceae</taxon>
        <taxon>Alteromonas/Salinimonas group</taxon>
        <taxon>Alteromonas</taxon>
    </lineage>
</organism>
<dbReference type="OrthoDB" id="9810005at2"/>
<feature type="binding site" evidence="4">
    <location>
        <position position="6"/>
    </location>
    <ligand>
        <name>a divalent metal cation</name>
        <dbReference type="ChEBI" id="CHEBI:60240"/>
        <label>1</label>
    </ligand>
</feature>
<feature type="binding site" evidence="4">
    <location>
        <position position="121"/>
    </location>
    <ligand>
        <name>a divalent metal cation</name>
        <dbReference type="ChEBI" id="CHEBI:60240"/>
        <label>2</label>
    </ligand>
</feature>
<evidence type="ECO:0000313" key="6">
    <source>
        <dbReference type="Proteomes" id="UP000000683"/>
    </source>
</evidence>
<dbReference type="PIRSF" id="PIRSF005902">
    <property type="entry name" value="DNase_TatD"/>
    <property type="match status" value="1"/>
</dbReference>
<dbReference type="EMBL" id="CP002339">
    <property type="protein sequence ID" value="AEF05666.1"/>
    <property type="molecule type" value="Genomic_DNA"/>
</dbReference>
<sequence length="252" mass="28543">MDFHCHLDLYPDPIEVVATTKREGTFVLSVTTTPSAYEKTANLVKDCPNIETGLGLHPELVHQRFGELSLFDKWIHSTDFVGEVGLDGSSRYRSSWENQIQVFTHALKLSDTHGGRILSIHSRQAATEVMNCLEPFRYNNTFILHWFSGTAKELSRAVEIGCWFSVGPLMLKGKKGKSLVSQIPQDRILLETDGPFTSINKQSLYPWDVNRMCVPELSELWGIDPNNVSSILNENKQMLLSKRRSLKVKHAK</sequence>
<evidence type="ECO:0000313" key="5">
    <source>
        <dbReference type="EMBL" id="AEF05666.1"/>
    </source>
</evidence>
<dbReference type="PROSITE" id="PS01091">
    <property type="entry name" value="TATD_3"/>
    <property type="match status" value="1"/>
</dbReference>
<keyword evidence="3" id="KW-0378">Hydrolase</keyword>
<dbReference type="GO" id="GO:0046872">
    <property type="term" value="F:metal ion binding"/>
    <property type="evidence" value="ECO:0007669"/>
    <property type="project" value="UniProtKB-KW"/>
</dbReference>
<dbReference type="PANTHER" id="PTHR46317:SF1">
    <property type="entry name" value="HYDROLASE, TATD FAMILY"/>
    <property type="match status" value="1"/>
</dbReference>
<name>F5Z703_ALTNA</name>
<evidence type="ECO:0000256" key="2">
    <source>
        <dbReference type="ARBA" id="ARBA00022723"/>
    </source>
</evidence>
<dbReference type="GO" id="GO:0016788">
    <property type="term" value="F:hydrolase activity, acting on ester bonds"/>
    <property type="evidence" value="ECO:0007669"/>
    <property type="project" value="InterPro"/>
</dbReference>
<protein>
    <submittedName>
        <fullName evidence="5">TatD-related deoxyribonuclease</fullName>
    </submittedName>
</protein>
<feature type="binding site" evidence="4">
    <location>
        <position position="145"/>
    </location>
    <ligand>
        <name>a divalent metal cation</name>
        <dbReference type="ChEBI" id="CHEBI:60240"/>
        <label>2</label>
    </ligand>
</feature>
<evidence type="ECO:0000256" key="3">
    <source>
        <dbReference type="ARBA" id="ARBA00022801"/>
    </source>
</evidence>
<dbReference type="eggNOG" id="COG0084">
    <property type="taxonomic scope" value="Bacteria"/>
</dbReference>
<dbReference type="Proteomes" id="UP000000683">
    <property type="component" value="Chromosome"/>
</dbReference>
<dbReference type="InterPro" id="IPR049677">
    <property type="entry name" value="QatD"/>
</dbReference>
<evidence type="ECO:0000256" key="4">
    <source>
        <dbReference type="PIRSR" id="PIRSR005902-1"/>
    </source>
</evidence>
<accession>F5Z703</accession>
<dbReference type="InterPro" id="IPR001130">
    <property type="entry name" value="TatD-like"/>
</dbReference>
<comment type="similarity">
    <text evidence="1">Belongs to the metallo-dependent hydrolases superfamily. TatD-type hydrolase family.</text>
</comment>
<dbReference type="NCBIfam" id="NF041926">
    <property type="entry name" value="QatD"/>
    <property type="match status" value="1"/>
</dbReference>
<dbReference type="InterPro" id="IPR018228">
    <property type="entry name" value="DNase_TatD-rel_CS"/>
</dbReference>
<dbReference type="HOGENOM" id="CLU_031506_5_1_6"/>
<reference evidence="5 6" key="1">
    <citation type="journal article" date="2011" name="J. Bacteriol.">
        <title>Complete genome sequence of the polycyclic aromatic hydrocarbon-degrading bacterium Alteromonas sp. strain SN2.</title>
        <authorList>
            <person name="Jin H.M."/>
            <person name="Jeong H."/>
            <person name="Moon E.J."/>
            <person name="Math R.K."/>
            <person name="Lee K."/>
            <person name="Kim H.J."/>
            <person name="Jeon C.O."/>
            <person name="Oh T.K."/>
            <person name="Kim J.F."/>
        </authorList>
    </citation>
    <scope>NUCLEOTIDE SEQUENCE [LARGE SCALE GENOMIC DNA]</scope>
    <source>
        <strain evidence="6">JCM 17741 / KACC 18427 / KCTC 11700BP / SN2</strain>
    </source>
</reference>
<dbReference type="KEGG" id="alt:ambt_20875"/>
<dbReference type="Gene3D" id="3.20.20.140">
    <property type="entry name" value="Metal-dependent hydrolases"/>
    <property type="match status" value="1"/>
</dbReference>
<dbReference type="SUPFAM" id="SSF51556">
    <property type="entry name" value="Metallo-dependent hydrolases"/>
    <property type="match status" value="1"/>
</dbReference>
<dbReference type="InterPro" id="IPR032466">
    <property type="entry name" value="Metal_Hydrolase"/>
</dbReference>
<dbReference type="CDD" id="cd01310">
    <property type="entry name" value="TatD_DNAse"/>
    <property type="match status" value="1"/>
</dbReference>
<feature type="binding site" evidence="4">
    <location>
        <position position="83"/>
    </location>
    <ligand>
        <name>a divalent metal cation</name>
        <dbReference type="ChEBI" id="CHEBI:60240"/>
        <label>1</label>
    </ligand>
</feature>
<proteinExistence type="inferred from homology"/>
<dbReference type="PANTHER" id="PTHR46317">
    <property type="entry name" value="HYDROLASE OF PHP SUPERFAMILY-RELATED PROTEIN"/>
    <property type="match status" value="1"/>
</dbReference>
<dbReference type="Pfam" id="PF01026">
    <property type="entry name" value="TatD_DNase"/>
    <property type="match status" value="1"/>
</dbReference>
<keyword evidence="2 4" id="KW-0479">Metal-binding</keyword>
<gene>
    <name evidence="5" type="ordered locus">ambt_20875</name>
</gene>